<evidence type="ECO:0000313" key="10">
    <source>
        <dbReference type="EMBL" id="KAJ6216519.1"/>
    </source>
</evidence>
<evidence type="ECO:0000256" key="8">
    <source>
        <dbReference type="SAM" id="MobiDB-lite"/>
    </source>
</evidence>
<feature type="compositionally biased region" description="Low complexity" evidence="8">
    <location>
        <begin position="422"/>
        <end position="434"/>
    </location>
</feature>
<evidence type="ECO:0000256" key="3">
    <source>
        <dbReference type="ARBA" id="ARBA00022737"/>
    </source>
</evidence>
<dbReference type="GO" id="GO:0008270">
    <property type="term" value="F:zinc ion binding"/>
    <property type="evidence" value="ECO:0007669"/>
    <property type="project" value="UniProtKB-KW"/>
</dbReference>
<feature type="region of interest" description="Disordered" evidence="8">
    <location>
        <begin position="303"/>
        <end position="456"/>
    </location>
</feature>
<dbReference type="FunFam" id="3.30.160.60:FF:000624">
    <property type="entry name" value="zinc finger protein 697"/>
    <property type="match status" value="1"/>
</dbReference>
<evidence type="ECO:0000313" key="11">
    <source>
        <dbReference type="Proteomes" id="UP001142055"/>
    </source>
</evidence>
<accession>A0A9Q0RJ91</accession>
<keyword evidence="2" id="KW-0479">Metal-binding</keyword>
<dbReference type="PANTHER" id="PTHR23235">
    <property type="entry name" value="KRUEPPEL-LIKE TRANSCRIPTION FACTOR"/>
    <property type="match status" value="1"/>
</dbReference>
<dbReference type="SUPFAM" id="SSF57667">
    <property type="entry name" value="beta-beta-alpha zinc fingers"/>
    <property type="match status" value="2"/>
</dbReference>
<feature type="compositionally biased region" description="Low complexity" evidence="8">
    <location>
        <begin position="441"/>
        <end position="456"/>
    </location>
</feature>
<keyword evidence="4 7" id="KW-0863">Zinc-finger</keyword>
<feature type="compositionally biased region" description="Polar residues" evidence="8">
    <location>
        <begin position="303"/>
        <end position="322"/>
    </location>
</feature>
<reference evidence="10" key="1">
    <citation type="submission" date="2022-12" db="EMBL/GenBank/DDBJ databases">
        <title>Genome assemblies of Blomia tropicalis.</title>
        <authorList>
            <person name="Cui Y."/>
        </authorList>
    </citation>
    <scope>NUCLEOTIDE SEQUENCE</scope>
    <source>
        <tissue evidence="10">Adult mites</tissue>
    </source>
</reference>
<feature type="compositionally biased region" description="Low complexity" evidence="8">
    <location>
        <begin position="323"/>
        <end position="338"/>
    </location>
</feature>
<feature type="domain" description="C2H2-type" evidence="9">
    <location>
        <begin position="495"/>
        <end position="524"/>
    </location>
</feature>
<dbReference type="EMBL" id="JAPWDV010000003">
    <property type="protein sequence ID" value="KAJ6216519.1"/>
    <property type="molecule type" value="Genomic_DNA"/>
</dbReference>
<feature type="compositionally biased region" description="Basic and acidic residues" evidence="8">
    <location>
        <begin position="67"/>
        <end position="79"/>
    </location>
</feature>
<protein>
    <recommendedName>
        <fullName evidence="9">C2H2-type domain-containing protein</fullName>
    </recommendedName>
</protein>
<dbReference type="InterPro" id="IPR013087">
    <property type="entry name" value="Znf_C2H2_type"/>
</dbReference>
<dbReference type="GO" id="GO:0000981">
    <property type="term" value="F:DNA-binding transcription factor activity, RNA polymerase II-specific"/>
    <property type="evidence" value="ECO:0007669"/>
    <property type="project" value="TreeGrafter"/>
</dbReference>
<dbReference type="Gene3D" id="3.30.160.60">
    <property type="entry name" value="Classic Zinc Finger"/>
    <property type="match status" value="3"/>
</dbReference>
<keyword evidence="3" id="KW-0677">Repeat</keyword>
<dbReference type="GO" id="GO:0000978">
    <property type="term" value="F:RNA polymerase II cis-regulatory region sequence-specific DNA binding"/>
    <property type="evidence" value="ECO:0007669"/>
    <property type="project" value="TreeGrafter"/>
</dbReference>
<evidence type="ECO:0000259" key="9">
    <source>
        <dbReference type="PROSITE" id="PS50157"/>
    </source>
</evidence>
<dbReference type="FunFam" id="3.30.160.60:FF:000021">
    <property type="entry name" value="Basic krueppel-like factor 3"/>
    <property type="match status" value="1"/>
</dbReference>
<evidence type="ECO:0000256" key="6">
    <source>
        <dbReference type="ARBA" id="ARBA00023242"/>
    </source>
</evidence>
<dbReference type="InterPro" id="IPR036236">
    <property type="entry name" value="Znf_C2H2_sf"/>
</dbReference>
<comment type="caution">
    <text evidence="10">The sequence shown here is derived from an EMBL/GenBank/DDBJ whole genome shotgun (WGS) entry which is preliminary data.</text>
</comment>
<evidence type="ECO:0000256" key="4">
    <source>
        <dbReference type="ARBA" id="ARBA00022771"/>
    </source>
</evidence>
<evidence type="ECO:0000256" key="5">
    <source>
        <dbReference type="ARBA" id="ARBA00022833"/>
    </source>
</evidence>
<organism evidence="10 11">
    <name type="scientific">Blomia tropicalis</name>
    <name type="common">Mite</name>
    <dbReference type="NCBI Taxonomy" id="40697"/>
    <lineage>
        <taxon>Eukaryota</taxon>
        <taxon>Metazoa</taxon>
        <taxon>Ecdysozoa</taxon>
        <taxon>Arthropoda</taxon>
        <taxon>Chelicerata</taxon>
        <taxon>Arachnida</taxon>
        <taxon>Acari</taxon>
        <taxon>Acariformes</taxon>
        <taxon>Sarcoptiformes</taxon>
        <taxon>Astigmata</taxon>
        <taxon>Glycyphagoidea</taxon>
        <taxon>Echimyopodidae</taxon>
        <taxon>Blomia</taxon>
    </lineage>
</organism>
<feature type="compositionally biased region" description="Polar residues" evidence="8">
    <location>
        <begin position="339"/>
        <end position="390"/>
    </location>
</feature>
<evidence type="ECO:0000256" key="1">
    <source>
        <dbReference type="ARBA" id="ARBA00004123"/>
    </source>
</evidence>
<proteinExistence type="predicted"/>
<comment type="subcellular location">
    <subcellularLocation>
        <location evidence="1">Nucleus</location>
    </subcellularLocation>
</comment>
<dbReference type="Pfam" id="PF00096">
    <property type="entry name" value="zf-C2H2"/>
    <property type="match status" value="3"/>
</dbReference>
<dbReference type="Proteomes" id="UP001142055">
    <property type="component" value="Chromosome 3"/>
</dbReference>
<dbReference type="GO" id="GO:0005634">
    <property type="term" value="C:nucleus"/>
    <property type="evidence" value="ECO:0007669"/>
    <property type="project" value="UniProtKB-SubCell"/>
</dbReference>
<dbReference type="PROSITE" id="PS50157">
    <property type="entry name" value="ZINC_FINGER_C2H2_2"/>
    <property type="match status" value="3"/>
</dbReference>
<name>A0A9Q0RJ91_BLOTA</name>
<evidence type="ECO:0000256" key="2">
    <source>
        <dbReference type="ARBA" id="ARBA00022723"/>
    </source>
</evidence>
<sequence length="565" mass="60662">MLEMERYLKDEPKLTRSTLTGPDLAFENSWDSVLSNGSQVFKSPHKMLNGLGNPSLSSICLTTSDAESNKSSDGEDEKSIISYGSSSLSSSPTPSSNNHTRHLTNDLSSIPSIVPFQFGNQLLMTPSSSSASSASSHDWQMDDDQLSTSEIISTNIITKVANTGATVNTRFASTNIRVIGATQLQPGQLQAHQLDNLLANLPRSKTISTIPMTSTFNGKQATAQFSLPNLSSLTPPTSPERRIRTQTLPSIDQLNQSISNHGNVPVPTSQQSNLISLAGLHANVLVPLSGSVNMAPGASSHQTISLQLAPSSTEPGSSVVLQSSNNNNNNNNNNSNNNVTFSQAQIGPNSQPVTMTVATKSTPINSPSSTGANCAITTSSPMKSTNSPSRARSMKSKVPNSPQSMPSSATCQVQPTPSLPIQQQQQQQAQLQQATNTNSPTSRVSAISTATSSTSVSADGKRRIHKCLFNGCKKVYTKSSHLKAHQRTHTGEKPYQCSWQGCEWRFARSDELTRHFRKHTGSKPFKCKHCERCFSRSDHLALHMKRHQVAPTQASPASSPISVAS</sequence>
<dbReference type="PROSITE" id="PS00028">
    <property type="entry name" value="ZINC_FINGER_C2H2_1"/>
    <property type="match status" value="3"/>
</dbReference>
<dbReference type="AlphaFoldDB" id="A0A9Q0RJ91"/>
<feature type="region of interest" description="Disordered" evidence="8">
    <location>
        <begin position="65"/>
        <end position="104"/>
    </location>
</feature>
<feature type="compositionally biased region" description="Low complexity" evidence="8">
    <location>
        <begin position="80"/>
        <end position="96"/>
    </location>
</feature>
<feature type="compositionally biased region" description="Polar residues" evidence="8">
    <location>
        <begin position="398"/>
        <end position="421"/>
    </location>
</feature>
<evidence type="ECO:0000256" key="7">
    <source>
        <dbReference type="PROSITE-ProRule" id="PRU00042"/>
    </source>
</evidence>
<keyword evidence="5" id="KW-0862">Zinc</keyword>
<gene>
    <name evidence="10" type="ORF">RDWZM_007676</name>
</gene>
<dbReference type="OMA" id="SASSHDW"/>
<feature type="domain" description="C2H2-type" evidence="9">
    <location>
        <begin position="525"/>
        <end position="547"/>
    </location>
</feature>
<dbReference type="SMART" id="SM00355">
    <property type="entry name" value="ZnF_C2H2"/>
    <property type="match status" value="3"/>
</dbReference>
<keyword evidence="11" id="KW-1185">Reference proteome</keyword>
<dbReference type="FunFam" id="3.30.160.60:FF:000018">
    <property type="entry name" value="Krueppel-like factor 15"/>
    <property type="match status" value="1"/>
</dbReference>
<feature type="domain" description="C2H2-type" evidence="9">
    <location>
        <begin position="465"/>
        <end position="494"/>
    </location>
</feature>
<dbReference type="PANTHER" id="PTHR23235:SF120">
    <property type="entry name" value="KRUPPEL-LIKE FACTOR 15"/>
    <property type="match status" value="1"/>
</dbReference>
<keyword evidence="6" id="KW-0539">Nucleus</keyword>